<proteinExistence type="predicted"/>
<dbReference type="AlphaFoldDB" id="A0AAQ1YLY9"/>
<dbReference type="Proteomes" id="UP000294998">
    <property type="component" value="Unassembled WGS sequence"/>
</dbReference>
<gene>
    <name evidence="1" type="ORF">EGH31_0773</name>
</gene>
<evidence type="ECO:0000313" key="2">
    <source>
        <dbReference type="Proteomes" id="UP000294998"/>
    </source>
</evidence>
<dbReference type="EMBL" id="RWKG01000019">
    <property type="protein sequence ID" value="TDN42109.1"/>
    <property type="molecule type" value="Genomic_DNA"/>
</dbReference>
<comment type="caution">
    <text evidence="1">The sequence shown here is derived from an EMBL/GenBank/DDBJ whole genome shotgun (WGS) entry which is preliminary data.</text>
</comment>
<dbReference type="RefSeq" id="WP_133498423.1">
    <property type="nucleotide sequence ID" value="NZ_RWKG01000019.1"/>
</dbReference>
<sequence>MSEKKAQVTEQLAQIMEQIEAAKEQWLVDDSKGALLLLQAASREMRCVARKIVPIL</sequence>
<organism evidence="1 2">
    <name type="scientific">Haemophilus haemolyticus</name>
    <dbReference type="NCBI Taxonomy" id="726"/>
    <lineage>
        <taxon>Bacteria</taxon>
        <taxon>Pseudomonadati</taxon>
        <taxon>Pseudomonadota</taxon>
        <taxon>Gammaproteobacteria</taxon>
        <taxon>Pasteurellales</taxon>
        <taxon>Pasteurellaceae</taxon>
        <taxon>Haemophilus</taxon>
    </lineage>
</organism>
<accession>A0AAQ1YLY9</accession>
<protein>
    <submittedName>
        <fullName evidence="1">Uncharacterized protein</fullName>
    </submittedName>
</protein>
<reference evidence="1 2" key="1">
    <citation type="submission" date="2018-12" db="EMBL/GenBank/DDBJ databases">
        <authorList>
            <person name="Fluit A.C."/>
        </authorList>
    </citation>
    <scope>NUCLEOTIDE SEQUENCE [LARGE SCALE GENOMIC DNA]</scope>
    <source>
        <strain evidence="1 2">16-549009</strain>
    </source>
</reference>
<evidence type="ECO:0000313" key="1">
    <source>
        <dbReference type="EMBL" id="TDN42109.1"/>
    </source>
</evidence>
<name>A0AAQ1YLY9_HAEHA</name>